<proteinExistence type="predicted"/>
<keyword evidence="1" id="KW-0547">Nucleotide-binding</keyword>
<keyword evidence="2" id="KW-0067">ATP-binding</keyword>
<dbReference type="PRINTS" id="PR00326">
    <property type="entry name" value="GTP1OBG"/>
</dbReference>
<dbReference type="SUPFAM" id="SSF81271">
    <property type="entry name" value="TGS-like"/>
    <property type="match status" value="1"/>
</dbReference>
<keyword evidence="6" id="KW-1185">Reference proteome</keyword>
<dbReference type="Proteomes" id="UP000245768">
    <property type="component" value="Unassembled WGS sequence"/>
</dbReference>
<feature type="domain" description="OBG-type G" evidence="4">
    <location>
        <begin position="22"/>
        <end position="287"/>
    </location>
</feature>
<gene>
    <name evidence="5" type="ORF">FA10DRAFT_274822</name>
</gene>
<dbReference type="STRING" id="215250.A0A316YSX7"/>
<dbReference type="GeneID" id="37045148"/>
<dbReference type="InterPro" id="IPR012676">
    <property type="entry name" value="TGS-like"/>
</dbReference>
<dbReference type="Pfam" id="PF01926">
    <property type="entry name" value="MMR_HSR1"/>
    <property type="match status" value="1"/>
</dbReference>
<dbReference type="NCBIfam" id="TIGR00092">
    <property type="entry name" value="redox-regulated ATPase YchF"/>
    <property type="match status" value="1"/>
</dbReference>
<dbReference type="Gene3D" id="3.10.20.30">
    <property type="match status" value="1"/>
</dbReference>
<dbReference type="InParanoid" id="A0A316YSX7"/>
<organism evidence="5 6">
    <name type="scientific">Acaromyces ingoldii</name>
    <dbReference type="NCBI Taxonomy" id="215250"/>
    <lineage>
        <taxon>Eukaryota</taxon>
        <taxon>Fungi</taxon>
        <taxon>Dikarya</taxon>
        <taxon>Basidiomycota</taxon>
        <taxon>Ustilaginomycotina</taxon>
        <taxon>Exobasidiomycetes</taxon>
        <taxon>Exobasidiales</taxon>
        <taxon>Cryptobasidiaceae</taxon>
        <taxon>Acaromyces</taxon>
    </lineage>
</organism>
<dbReference type="FunFam" id="1.10.150.300:FF:000001">
    <property type="entry name" value="Ribosome-binding ATPase YchF"/>
    <property type="match status" value="1"/>
</dbReference>
<dbReference type="GO" id="GO:0016887">
    <property type="term" value="F:ATP hydrolysis activity"/>
    <property type="evidence" value="ECO:0007669"/>
    <property type="project" value="InterPro"/>
</dbReference>
<dbReference type="GO" id="GO:0005524">
    <property type="term" value="F:ATP binding"/>
    <property type="evidence" value="ECO:0007669"/>
    <property type="project" value="UniProtKB-KW"/>
</dbReference>
<name>A0A316YSX7_9BASI</name>
<dbReference type="Gene3D" id="1.10.150.300">
    <property type="entry name" value="TGS-like domain"/>
    <property type="match status" value="1"/>
</dbReference>
<dbReference type="PANTHER" id="PTHR23305:SF11">
    <property type="entry name" value="OBG-LIKE ATPASE 1"/>
    <property type="match status" value="1"/>
</dbReference>
<dbReference type="PROSITE" id="PS51710">
    <property type="entry name" value="G_OBG"/>
    <property type="match status" value="1"/>
</dbReference>
<dbReference type="RefSeq" id="XP_025379597.1">
    <property type="nucleotide sequence ID" value="XM_025523232.1"/>
</dbReference>
<dbReference type="Pfam" id="PF06071">
    <property type="entry name" value="YchF-GTPase_C"/>
    <property type="match status" value="1"/>
</dbReference>
<evidence type="ECO:0000256" key="3">
    <source>
        <dbReference type="ARBA" id="ARBA00068719"/>
    </source>
</evidence>
<evidence type="ECO:0000313" key="6">
    <source>
        <dbReference type="Proteomes" id="UP000245768"/>
    </source>
</evidence>
<dbReference type="InterPro" id="IPR006073">
    <property type="entry name" value="GTP-bd"/>
</dbReference>
<protein>
    <recommendedName>
        <fullName evidence="3">Obg-like ATPase homolog</fullName>
    </recommendedName>
</protein>
<dbReference type="GO" id="GO:0005525">
    <property type="term" value="F:GTP binding"/>
    <property type="evidence" value="ECO:0007669"/>
    <property type="project" value="InterPro"/>
</dbReference>
<dbReference type="Gene3D" id="3.40.50.300">
    <property type="entry name" value="P-loop containing nucleotide triphosphate hydrolases"/>
    <property type="match status" value="1"/>
</dbReference>
<dbReference type="AlphaFoldDB" id="A0A316YSX7"/>
<dbReference type="InterPro" id="IPR031167">
    <property type="entry name" value="G_OBG"/>
</dbReference>
<reference evidence="5 6" key="1">
    <citation type="journal article" date="2018" name="Mol. Biol. Evol.">
        <title>Broad Genomic Sampling Reveals a Smut Pathogenic Ancestry of the Fungal Clade Ustilaginomycotina.</title>
        <authorList>
            <person name="Kijpornyongpan T."/>
            <person name="Mondo S.J."/>
            <person name="Barry K."/>
            <person name="Sandor L."/>
            <person name="Lee J."/>
            <person name="Lipzen A."/>
            <person name="Pangilinan J."/>
            <person name="LaButti K."/>
            <person name="Hainaut M."/>
            <person name="Henrissat B."/>
            <person name="Grigoriev I.V."/>
            <person name="Spatafora J.W."/>
            <person name="Aime M.C."/>
        </authorList>
    </citation>
    <scope>NUCLEOTIDE SEQUENCE [LARGE SCALE GENOMIC DNA]</scope>
    <source>
        <strain evidence="5 6">MCA 4198</strain>
    </source>
</reference>
<dbReference type="CDD" id="cd01900">
    <property type="entry name" value="YchF"/>
    <property type="match status" value="1"/>
</dbReference>
<dbReference type="InterPro" id="IPR004396">
    <property type="entry name" value="ATPase_YchF/OLA1"/>
</dbReference>
<dbReference type="OrthoDB" id="424823at2759"/>
<dbReference type="GO" id="GO:0005737">
    <property type="term" value="C:cytoplasm"/>
    <property type="evidence" value="ECO:0007669"/>
    <property type="project" value="TreeGrafter"/>
</dbReference>
<dbReference type="FunFam" id="3.10.20.30:FF:000001">
    <property type="entry name" value="Ribosome-binding ATPase YchF"/>
    <property type="match status" value="1"/>
</dbReference>
<dbReference type="InterPro" id="IPR023192">
    <property type="entry name" value="TGS-like_dom_sf"/>
</dbReference>
<dbReference type="InterPro" id="IPR013029">
    <property type="entry name" value="YchF_C"/>
</dbReference>
<dbReference type="InterPro" id="IPR012675">
    <property type="entry name" value="Beta-grasp_dom_sf"/>
</dbReference>
<dbReference type="EMBL" id="KZ819635">
    <property type="protein sequence ID" value="PWN92399.1"/>
    <property type="molecule type" value="Genomic_DNA"/>
</dbReference>
<accession>A0A316YSX7</accession>
<evidence type="ECO:0000256" key="1">
    <source>
        <dbReference type="ARBA" id="ARBA00022741"/>
    </source>
</evidence>
<dbReference type="PANTHER" id="PTHR23305">
    <property type="entry name" value="OBG GTPASE FAMILY"/>
    <property type="match status" value="1"/>
</dbReference>
<dbReference type="InterPro" id="IPR041706">
    <property type="entry name" value="YchF_N"/>
</dbReference>
<evidence type="ECO:0000259" key="4">
    <source>
        <dbReference type="PROSITE" id="PS51710"/>
    </source>
</evidence>
<dbReference type="PIRSF" id="PIRSF006641">
    <property type="entry name" value="CHP00092"/>
    <property type="match status" value="1"/>
</dbReference>
<evidence type="ECO:0000256" key="2">
    <source>
        <dbReference type="ARBA" id="ARBA00022840"/>
    </source>
</evidence>
<sequence>MPPKKAAAPAEKARLGKVSNNLKMGIVGMPNVGKSSLFNVLAKADLGKAANFPYATIDPEESRVAVPDERFTWLCDLYKPKNEVPAFLTCIDIAGLTAGASTGAGLGNAFLSHVRAVDGIFQVVRAFADDEIIHVEGDVDPCRDMKIISNELRLKDIEWTEKMVENSRKIVKSAGSVSLEDKKKKEELAAMEKVLHLLSEEDKDVRKGDWTSKEIDVINGMQLLTAKPVIYLVNLSETDYVRKKNKWLPKIKEWIDKNNPGDQLIPFSVALEERLMALGGPDKEAEELKKLGDNVTGSLGKIIKSGYDALQLIKYYTVGEPETRAWTIQKGIKAPQAAGVIHSDFENKFICGMKFSYDDLKEFGNESRVQAAGKVSQIGKTYTMVDGDIVTWKCGQ</sequence>
<dbReference type="FunCoup" id="A0A316YSX7">
    <property type="interactions" value="452"/>
</dbReference>
<dbReference type="SUPFAM" id="SSF52540">
    <property type="entry name" value="P-loop containing nucleoside triphosphate hydrolases"/>
    <property type="match status" value="1"/>
</dbReference>
<evidence type="ECO:0000313" key="5">
    <source>
        <dbReference type="EMBL" id="PWN92399.1"/>
    </source>
</evidence>
<dbReference type="InterPro" id="IPR027417">
    <property type="entry name" value="P-loop_NTPase"/>
</dbReference>